<evidence type="ECO:0000313" key="4">
    <source>
        <dbReference type="Proteomes" id="UP000683360"/>
    </source>
</evidence>
<accession>A0A8S3PRJ7</accession>
<dbReference type="Gene3D" id="3.30.70.1820">
    <property type="entry name" value="L1 transposable element, RRM domain"/>
    <property type="match status" value="1"/>
</dbReference>
<evidence type="ECO:0000256" key="2">
    <source>
        <dbReference type="SAM" id="MobiDB-lite"/>
    </source>
</evidence>
<reference evidence="3" key="1">
    <citation type="submission" date="2021-03" db="EMBL/GenBank/DDBJ databases">
        <authorList>
            <person name="Bekaert M."/>
        </authorList>
    </citation>
    <scope>NUCLEOTIDE SEQUENCE</scope>
</reference>
<dbReference type="EMBL" id="CAJPWZ010000128">
    <property type="protein sequence ID" value="CAG2186324.1"/>
    <property type="molecule type" value="Genomic_DNA"/>
</dbReference>
<feature type="region of interest" description="Disordered" evidence="2">
    <location>
        <begin position="260"/>
        <end position="322"/>
    </location>
</feature>
<feature type="coiled-coil region" evidence="1">
    <location>
        <begin position="15"/>
        <end position="73"/>
    </location>
</feature>
<keyword evidence="1" id="KW-0175">Coiled coil</keyword>
<keyword evidence="4" id="KW-1185">Reference proteome</keyword>
<feature type="compositionally biased region" description="Basic and acidic residues" evidence="2">
    <location>
        <begin position="313"/>
        <end position="322"/>
    </location>
</feature>
<dbReference type="OrthoDB" id="5971988at2759"/>
<sequence length="322" mass="37911">MSDYKEFDTKTISILNSVLAVVADLQTQCGKLEREVTRISQLERKLDLMVTRIENVEQKCEIVFNRNKMIEEKGEQMGTVVHKIIDRCKENMSKISLLEEAENVKENTFDMKCVNERLINIESDVDELQWRSMTNNIVISGIKQEPNEDTENIVRDFIRKNLGIGENVNFVSVHRFGKQRQNIQRIMTKFVSLKDKQLVMRNCHKLKGTHISVREQFPVKIEKKRKKLYPILKQAKKDRKKAILIRDKLFIEGELYKPSDDSEPIHTDNKETKNRNTQNIDADKSPFINSTQPSDFYPWNRPILQQRKNQKRNRIDSDEPYS</sequence>
<feature type="compositionally biased region" description="Basic and acidic residues" evidence="2">
    <location>
        <begin position="260"/>
        <end position="274"/>
    </location>
</feature>
<protein>
    <recommendedName>
        <fullName evidence="5">Endonuclease-reverse transcriptase</fullName>
    </recommendedName>
</protein>
<dbReference type="Proteomes" id="UP000683360">
    <property type="component" value="Unassembled WGS sequence"/>
</dbReference>
<evidence type="ECO:0000256" key="1">
    <source>
        <dbReference type="SAM" id="Coils"/>
    </source>
</evidence>
<organism evidence="3 4">
    <name type="scientific">Mytilus edulis</name>
    <name type="common">Blue mussel</name>
    <dbReference type="NCBI Taxonomy" id="6550"/>
    <lineage>
        <taxon>Eukaryota</taxon>
        <taxon>Metazoa</taxon>
        <taxon>Spiralia</taxon>
        <taxon>Lophotrochozoa</taxon>
        <taxon>Mollusca</taxon>
        <taxon>Bivalvia</taxon>
        <taxon>Autobranchia</taxon>
        <taxon>Pteriomorphia</taxon>
        <taxon>Mytilida</taxon>
        <taxon>Mytiloidea</taxon>
        <taxon>Mytilidae</taxon>
        <taxon>Mytilinae</taxon>
        <taxon>Mytilus</taxon>
    </lineage>
</organism>
<comment type="caution">
    <text evidence="3">The sequence shown here is derived from an EMBL/GenBank/DDBJ whole genome shotgun (WGS) entry which is preliminary data.</text>
</comment>
<gene>
    <name evidence="3" type="ORF">MEDL_1893</name>
</gene>
<evidence type="ECO:0000313" key="3">
    <source>
        <dbReference type="EMBL" id="CAG2186324.1"/>
    </source>
</evidence>
<dbReference type="AlphaFoldDB" id="A0A8S3PRJ7"/>
<name>A0A8S3PRJ7_MYTED</name>
<proteinExistence type="predicted"/>
<evidence type="ECO:0008006" key="5">
    <source>
        <dbReference type="Google" id="ProtNLM"/>
    </source>
</evidence>